<feature type="domain" description="HTH crp-type" evidence="5">
    <location>
        <begin position="149"/>
        <end position="216"/>
    </location>
</feature>
<dbReference type="Proteomes" id="UP000215694">
    <property type="component" value="Unassembled WGS sequence"/>
</dbReference>
<dbReference type="SUPFAM" id="SSF51206">
    <property type="entry name" value="cAMP-binding domain-like"/>
    <property type="match status" value="1"/>
</dbReference>
<dbReference type="Gene3D" id="2.60.120.10">
    <property type="entry name" value="Jelly Rolls"/>
    <property type="match status" value="1"/>
</dbReference>
<reference evidence="6 7" key="1">
    <citation type="journal article" date="2017" name="Genome Announc.">
        <title>Draft Genome Sequence of Romboutsia weinsteinii sp. nov. Strain CCRI-19649(T) Isolated from Surface Water.</title>
        <authorList>
            <person name="Maheux A.F."/>
            <person name="Boudreau D.K."/>
            <person name="Berube E."/>
            <person name="Boissinot M."/>
            <person name="Cantin P."/>
            <person name="Raymond F."/>
            <person name="Corbeil J."/>
            <person name="Omar R.F."/>
            <person name="Bergeron M.G."/>
        </authorList>
    </citation>
    <scope>NUCLEOTIDE SEQUENCE [LARGE SCALE GENOMIC DNA]</scope>
    <source>
        <strain evidence="6 7">CCRI-19649</strain>
    </source>
</reference>
<dbReference type="InterPro" id="IPR036390">
    <property type="entry name" value="WH_DNA-bd_sf"/>
</dbReference>
<evidence type="ECO:0000259" key="4">
    <source>
        <dbReference type="PROSITE" id="PS50042"/>
    </source>
</evidence>
<dbReference type="PROSITE" id="PS50042">
    <property type="entry name" value="CNMP_BINDING_3"/>
    <property type="match status" value="1"/>
</dbReference>
<sequence length="224" mass="25771">MINLDSISNKYPFLNALDNNTKDLIKSSVIIKNFEPDYTLIHEGDSCIGFSLILKGSIRVYKLSDKGKEVTLYRLSSGDTCYLSMSCLLSNTSYPAFAEVLESTQIAFIPSNIFHNYVYDTLEFQKFMFNNLYSKYNEVLDVLEEVAFERMDVRIAKYLLLSSKKSNNTKYLYFTHEQISKELGTSREVVSRILTDFKNKDVLISQRGKITITDFDKLESISNL</sequence>
<keyword evidence="1" id="KW-0805">Transcription regulation</keyword>
<keyword evidence="3" id="KW-0804">Transcription</keyword>
<dbReference type="GO" id="GO:0005829">
    <property type="term" value="C:cytosol"/>
    <property type="evidence" value="ECO:0007669"/>
    <property type="project" value="TreeGrafter"/>
</dbReference>
<name>A0A371J1K1_9FIRM</name>
<evidence type="ECO:0000313" key="6">
    <source>
        <dbReference type="EMBL" id="RDY26538.1"/>
    </source>
</evidence>
<dbReference type="CDD" id="cd00038">
    <property type="entry name" value="CAP_ED"/>
    <property type="match status" value="1"/>
</dbReference>
<dbReference type="InterPro" id="IPR014710">
    <property type="entry name" value="RmlC-like_jellyroll"/>
</dbReference>
<dbReference type="InterPro" id="IPR018490">
    <property type="entry name" value="cNMP-bd_dom_sf"/>
</dbReference>
<dbReference type="RefSeq" id="WP_094368092.1">
    <property type="nucleotide sequence ID" value="NZ_NOJY02000024.1"/>
</dbReference>
<organism evidence="6 7">
    <name type="scientific">Romboutsia weinsteinii</name>
    <dbReference type="NCBI Taxonomy" id="2020949"/>
    <lineage>
        <taxon>Bacteria</taxon>
        <taxon>Bacillati</taxon>
        <taxon>Bacillota</taxon>
        <taxon>Clostridia</taxon>
        <taxon>Peptostreptococcales</taxon>
        <taxon>Peptostreptococcaceae</taxon>
        <taxon>Romboutsia</taxon>
    </lineage>
</organism>
<dbReference type="InterPro" id="IPR012318">
    <property type="entry name" value="HTH_CRP"/>
</dbReference>
<accession>A0A371J1K1</accession>
<dbReference type="PANTHER" id="PTHR24567">
    <property type="entry name" value="CRP FAMILY TRANSCRIPTIONAL REGULATORY PROTEIN"/>
    <property type="match status" value="1"/>
</dbReference>
<proteinExistence type="predicted"/>
<dbReference type="OrthoDB" id="9776746at2"/>
<dbReference type="Pfam" id="PF13545">
    <property type="entry name" value="HTH_Crp_2"/>
    <property type="match status" value="1"/>
</dbReference>
<dbReference type="GO" id="GO:0003677">
    <property type="term" value="F:DNA binding"/>
    <property type="evidence" value="ECO:0007669"/>
    <property type="project" value="UniProtKB-KW"/>
</dbReference>
<dbReference type="InterPro" id="IPR000595">
    <property type="entry name" value="cNMP-bd_dom"/>
</dbReference>
<dbReference type="InterPro" id="IPR036388">
    <property type="entry name" value="WH-like_DNA-bd_sf"/>
</dbReference>
<dbReference type="SMART" id="SM00419">
    <property type="entry name" value="HTH_CRP"/>
    <property type="match status" value="1"/>
</dbReference>
<dbReference type="EMBL" id="NOJY02000024">
    <property type="protein sequence ID" value="RDY26538.1"/>
    <property type="molecule type" value="Genomic_DNA"/>
</dbReference>
<evidence type="ECO:0000256" key="1">
    <source>
        <dbReference type="ARBA" id="ARBA00023015"/>
    </source>
</evidence>
<dbReference type="PANTHER" id="PTHR24567:SF74">
    <property type="entry name" value="HTH-TYPE TRANSCRIPTIONAL REGULATOR ARCR"/>
    <property type="match status" value="1"/>
</dbReference>
<evidence type="ECO:0000259" key="5">
    <source>
        <dbReference type="PROSITE" id="PS51063"/>
    </source>
</evidence>
<evidence type="ECO:0000256" key="3">
    <source>
        <dbReference type="ARBA" id="ARBA00023163"/>
    </source>
</evidence>
<dbReference type="SUPFAM" id="SSF46785">
    <property type="entry name" value="Winged helix' DNA-binding domain"/>
    <property type="match status" value="1"/>
</dbReference>
<dbReference type="PROSITE" id="PS51063">
    <property type="entry name" value="HTH_CRP_2"/>
    <property type="match status" value="1"/>
</dbReference>
<dbReference type="GO" id="GO:0003700">
    <property type="term" value="F:DNA-binding transcription factor activity"/>
    <property type="evidence" value="ECO:0007669"/>
    <property type="project" value="TreeGrafter"/>
</dbReference>
<evidence type="ECO:0000313" key="7">
    <source>
        <dbReference type="Proteomes" id="UP000215694"/>
    </source>
</evidence>
<dbReference type="InterPro" id="IPR050397">
    <property type="entry name" value="Env_Response_Regulators"/>
</dbReference>
<dbReference type="AlphaFoldDB" id="A0A371J1K1"/>
<dbReference type="Pfam" id="PF00027">
    <property type="entry name" value="cNMP_binding"/>
    <property type="match status" value="1"/>
</dbReference>
<keyword evidence="2" id="KW-0238">DNA-binding</keyword>
<evidence type="ECO:0000256" key="2">
    <source>
        <dbReference type="ARBA" id="ARBA00023125"/>
    </source>
</evidence>
<feature type="domain" description="Cyclic nucleotide-binding" evidence="4">
    <location>
        <begin position="13"/>
        <end position="135"/>
    </location>
</feature>
<dbReference type="Gene3D" id="1.10.10.10">
    <property type="entry name" value="Winged helix-like DNA-binding domain superfamily/Winged helix DNA-binding domain"/>
    <property type="match status" value="1"/>
</dbReference>
<keyword evidence="7" id="KW-1185">Reference proteome</keyword>
<gene>
    <name evidence="6" type="ORF">CHL78_012860</name>
</gene>
<comment type="caution">
    <text evidence="6">The sequence shown here is derived from an EMBL/GenBank/DDBJ whole genome shotgun (WGS) entry which is preliminary data.</text>
</comment>
<protein>
    <submittedName>
        <fullName evidence="6">Crp/Fnr family transcriptional regulator</fullName>
    </submittedName>
</protein>